<comment type="caution">
    <text evidence="1">The sequence shown here is derived from an EMBL/GenBank/DDBJ whole genome shotgun (WGS) entry which is preliminary data.</text>
</comment>
<evidence type="ECO:0000313" key="2">
    <source>
        <dbReference type="Proteomes" id="UP000653472"/>
    </source>
</evidence>
<keyword evidence="2" id="KW-1185">Reference proteome</keyword>
<dbReference type="EMBL" id="JAAVXB010000002">
    <property type="protein sequence ID" value="NKF21731.1"/>
    <property type="molecule type" value="Genomic_DNA"/>
</dbReference>
<evidence type="ECO:0000313" key="1">
    <source>
        <dbReference type="EMBL" id="NKF21731.1"/>
    </source>
</evidence>
<dbReference type="AlphaFoldDB" id="A0A969W6U0"/>
<accession>A0A969W6U0</accession>
<organism evidence="1 2">
    <name type="scientific">Solimonas marina</name>
    <dbReference type="NCBI Taxonomy" id="2714601"/>
    <lineage>
        <taxon>Bacteria</taxon>
        <taxon>Pseudomonadati</taxon>
        <taxon>Pseudomonadota</taxon>
        <taxon>Gammaproteobacteria</taxon>
        <taxon>Nevskiales</taxon>
        <taxon>Nevskiaceae</taxon>
        <taxon>Solimonas</taxon>
    </lineage>
</organism>
<dbReference type="Proteomes" id="UP000653472">
    <property type="component" value="Unassembled WGS sequence"/>
</dbReference>
<gene>
    <name evidence="1" type="ORF">G7Y82_05330</name>
</gene>
<sequence length="169" mass="18677">MRELEIDLLPKIIEKPEPKDIRIVRQRFQSLLYLTHVSLSEAPITVAVGVADEKLLRYERLGRGVAVECLVRLTLAPSHSATATARCRASPHDPERSRVDASVPGLVFLEIEAPRNRCAGLRGELRVDASYRIKVSTHSISLLLARAACSDPLAGNIDAPITRVMKHRA</sequence>
<proteinExistence type="predicted"/>
<name>A0A969W6U0_9GAMM</name>
<protein>
    <submittedName>
        <fullName evidence="1">Uncharacterized protein</fullName>
    </submittedName>
</protein>
<dbReference type="RefSeq" id="WP_168146968.1">
    <property type="nucleotide sequence ID" value="NZ_JAAVXB010000002.1"/>
</dbReference>
<reference evidence="1" key="1">
    <citation type="submission" date="2020-03" db="EMBL/GenBank/DDBJ databases">
        <title>Solimonas marina sp. nov., isolated from deep seawater of the Pacific Ocean.</title>
        <authorList>
            <person name="Liu X."/>
            <person name="Lai Q."/>
            <person name="Sun F."/>
            <person name="Gai Y."/>
            <person name="Li G."/>
            <person name="Shao Z."/>
        </authorList>
    </citation>
    <scope>NUCLEOTIDE SEQUENCE</scope>
    <source>
        <strain evidence="1">C16B3</strain>
    </source>
</reference>